<dbReference type="PANTHER" id="PTHR30026">
    <property type="entry name" value="OUTER MEMBRANE PROTEIN TOLC"/>
    <property type="match status" value="1"/>
</dbReference>
<accession>A0A8D4VLY9</accession>
<evidence type="ECO:0000313" key="8">
    <source>
        <dbReference type="EMBL" id="BBL70278.1"/>
    </source>
</evidence>
<evidence type="ECO:0000256" key="1">
    <source>
        <dbReference type="ARBA" id="ARBA00004442"/>
    </source>
</evidence>
<evidence type="ECO:0000256" key="5">
    <source>
        <dbReference type="ARBA" id="ARBA00022692"/>
    </source>
</evidence>
<keyword evidence="7" id="KW-0998">Cell outer membrane</keyword>
<keyword evidence="5" id="KW-0812">Transmembrane</keyword>
<evidence type="ECO:0000256" key="3">
    <source>
        <dbReference type="ARBA" id="ARBA00022448"/>
    </source>
</evidence>
<dbReference type="PANTHER" id="PTHR30026:SF20">
    <property type="entry name" value="OUTER MEMBRANE PROTEIN TOLC"/>
    <property type="match status" value="1"/>
</dbReference>
<name>A0A8D4VLY9_9GAMM</name>
<dbReference type="EMBL" id="AP019782">
    <property type="protein sequence ID" value="BBL70278.1"/>
    <property type="molecule type" value="Genomic_DNA"/>
</dbReference>
<dbReference type="Pfam" id="PF02321">
    <property type="entry name" value="OEP"/>
    <property type="match status" value="2"/>
</dbReference>
<comment type="subcellular location">
    <subcellularLocation>
        <location evidence="1">Cell outer membrane</location>
    </subcellularLocation>
</comment>
<dbReference type="InterPro" id="IPR003423">
    <property type="entry name" value="OMP_efflux"/>
</dbReference>
<protein>
    <submittedName>
        <fullName evidence="8">Channel protein TolC</fullName>
    </submittedName>
</protein>
<proteinExistence type="inferred from homology"/>
<gene>
    <name evidence="8" type="ORF">MoryE10_08840</name>
</gene>
<evidence type="ECO:0000256" key="2">
    <source>
        <dbReference type="ARBA" id="ARBA00007613"/>
    </source>
</evidence>
<evidence type="ECO:0000256" key="7">
    <source>
        <dbReference type="ARBA" id="ARBA00023237"/>
    </source>
</evidence>
<dbReference type="SUPFAM" id="SSF56954">
    <property type="entry name" value="Outer membrane efflux proteins (OEP)"/>
    <property type="match status" value="1"/>
</dbReference>
<dbReference type="Proteomes" id="UP000824988">
    <property type="component" value="Chromosome"/>
</dbReference>
<dbReference type="GO" id="GO:1990281">
    <property type="term" value="C:efflux pump complex"/>
    <property type="evidence" value="ECO:0007669"/>
    <property type="project" value="TreeGrafter"/>
</dbReference>
<reference evidence="8" key="1">
    <citation type="submission" date="2019-06" db="EMBL/GenBank/DDBJ databases">
        <title>Complete genome sequence of Methylogaea oryzae strain JCM16910.</title>
        <authorList>
            <person name="Asakawa S."/>
        </authorList>
    </citation>
    <scope>NUCLEOTIDE SEQUENCE</scope>
    <source>
        <strain evidence="8">E10</strain>
    </source>
</reference>
<dbReference type="GO" id="GO:0015562">
    <property type="term" value="F:efflux transmembrane transporter activity"/>
    <property type="evidence" value="ECO:0007669"/>
    <property type="project" value="InterPro"/>
</dbReference>
<dbReference type="RefSeq" id="WP_054772569.1">
    <property type="nucleotide sequence ID" value="NZ_AP019782.1"/>
</dbReference>
<keyword evidence="9" id="KW-1185">Reference proteome</keyword>
<evidence type="ECO:0000313" key="9">
    <source>
        <dbReference type="Proteomes" id="UP000824988"/>
    </source>
</evidence>
<evidence type="ECO:0000256" key="4">
    <source>
        <dbReference type="ARBA" id="ARBA00022452"/>
    </source>
</evidence>
<sequence>MWLRRIVLVVSLSAVAGDNVWATDLLELYEQTLATHPLIKGHEFSIEKAEAEKDQALSKLLPQVSAVGNLSWNEMTQPQTNTTTRQTSSQTNQYEGTRGIVQAKQALFDLPSFLRWQGAKSVVLQSEQELEAARMSVSADLVVRYLDTLQAEDELRYLQGEKALTEGDMKRIRRMHELKLVQVTDLYEVEAYYQSLLSKELEAAGVREIALEKLHETSGTPVTAIQPLNEALLPPLSGDVNQWVADALSGHPSVLALSHSIEAAQKLIYGAHMEHAPQVALQVSETYADNGGYDNRQLPHYNVGTVGLQLNVPIYSGGAVEAGARNAVANYHQSLEKRTEKLREIERETRTAYVQARTWRARIESSEQEVKAREKARDAQQRSYELGVTTIVDVLESKKNWLKALFEHAKARYEFIRSLVALKLWRGTLDRPDIEEINAWLDRRNVAVSAR</sequence>
<dbReference type="GO" id="GO:0009279">
    <property type="term" value="C:cell outer membrane"/>
    <property type="evidence" value="ECO:0007669"/>
    <property type="project" value="UniProtKB-SubCell"/>
</dbReference>
<keyword evidence="3" id="KW-0813">Transport</keyword>
<keyword evidence="4" id="KW-1134">Transmembrane beta strand</keyword>
<keyword evidence="6" id="KW-0472">Membrane</keyword>
<dbReference type="InterPro" id="IPR051906">
    <property type="entry name" value="TolC-like"/>
</dbReference>
<organism evidence="8 9">
    <name type="scientific">Methylogaea oryzae</name>
    <dbReference type="NCBI Taxonomy" id="1295382"/>
    <lineage>
        <taxon>Bacteria</taxon>
        <taxon>Pseudomonadati</taxon>
        <taxon>Pseudomonadota</taxon>
        <taxon>Gammaproteobacteria</taxon>
        <taxon>Methylococcales</taxon>
        <taxon>Methylococcaceae</taxon>
        <taxon>Methylogaea</taxon>
    </lineage>
</organism>
<comment type="similarity">
    <text evidence="2">Belongs to the outer membrane factor (OMF) (TC 1.B.17) family.</text>
</comment>
<dbReference type="GO" id="GO:0015288">
    <property type="term" value="F:porin activity"/>
    <property type="evidence" value="ECO:0007669"/>
    <property type="project" value="TreeGrafter"/>
</dbReference>
<evidence type="ECO:0000256" key="6">
    <source>
        <dbReference type="ARBA" id="ARBA00023136"/>
    </source>
</evidence>
<dbReference type="KEGG" id="moz:MoryE10_08840"/>
<dbReference type="AlphaFoldDB" id="A0A8D4VLY9"/>
<dbReference type="Gene3D" id="1.20.1600.10">
    <property type="entry name" value="Outer membrane efflux proteins (OEP)"/>
    <property type="match status" value="1"/>
</dbReference>